<dbReference type="Proteomes" id="UP000600026">
    <property type="component" value="Unassembled WGS sequence"/>
</dbReference>
<keyword evidence="3" id="KW-1185">Reference proteome</keyword>
<evidence type="ECO:0000313" key="3">
    <source>
        <dbReference type="Proteomes" id="UP000600026"/>
    </source>
</evidence>
<feature type="transmembrane region" description="Helical" evidence="1">
    <location>
        <begin position="61"/>
        <end position="82"/>
    </location>
</feature>
<evidence type="ECO:0000256" key="1">
    <source>
        <dbReference type="SAM" id="Phobius"/>
    </source>
</evidence>
<comment type="caution">
    <text evidence="2">The sequence shown here is derived from an EMBL/GenBank/DDBJ whole genome shotgun (WGS) entry which is preliminary data.</text>
</comment>
<gene>
    <name evidence="2" type="ORF">Sxan_01450</name>
</gene>
<protein>
    <submittedName>
        <fullName evidence="2">Uncharacterized protein</fullName>
    </submittedName>
</protein>
<keyword evidence="1" id="KW-0472">Membrane</keyword>
<keyword evidence="1" id="KW-1133">Transmembrane helix</keyword>
<sequence>MSPAAVFLTVGAACYLVGGAVALNIRGTAVSLARRASRNAELSRHARGDLGAPGQVMSATVYRYLGAMVALCGVVFTLVGLVELA</sequence>
<dbReference type="AlphaFoldDB" id="A0A919GUC5"/>
<proteinExistence type="predicted"/>
<accession>A0A919GUC5</accession>
<dbReference type="OrthoDB" id="4333589at2"/>
<dbReference type="RefSeq" id="WP_031155549.1">
    <property type="nucleotide sequence ID" value="NZ_BNEE01000002.1"/>
</dbReference>
<evidence type="ECO:0000313" key="2">
    <source>
        <dbReference type="EMBL" id="GHI82781.1"/>
    </source>
</evidence>
<dbReference type="EMBL" id="BNEE01000002">
    <property type="protein sequence ID" value="GHI82781.1"/>
    <property type="molecule type" value="Genomic_DNA"/>
</dbReference>
<name>A0A919GUC5_9ACTN</name>
<reference evidence="2" key="1">
    <citation type="submission" date="2020-09" db="EMBL/GenBank/DDBJ databases">
        <title>Whole genome shotgun sequence of Streptomyces xanthophaeus NBRC 12829.</title>
        <authorList>
            <person name="Komaki H."/>
            <person name="Tamura T."/>
        </authorList>
    </citation>
    <scope>NUCLEOTIDE SEQUENCE</scope>
    <source>
        <strain evidence="2">NBRC 12829</strain>
    </source>
</reference>
<keyword evidence="1" id="KW-0812">Transmembrane</keyword>
<organism evidence="2 3">
    <name type="scientific">Streptomyces xanthophaeus</name>
    <dbReference type="NCBI Taxonomy" id="67385"/>
    <lineage>
        <taxon>Bacteria</taxon>
        <taxon>Bacillati</taxon>
        <taxon>Actinomycetota</taxon>
        <taxon>Actinomycetes</taxon>
        <taxon>Kitasatosporales</taxon>
        <taxon>Streptomycetaceae</taxon>
        <taxon>Streptomyces</taxon>
    </lineage>
</organism>